<gene>
    <name evidence="1" type="ORF">K503DRAFT_803359</name>
</gene>
<evidence type="ECO:0000313" key="1">
    <source>
        <dbReference type="EMBL" id="OAX34720.1"/>
    </source>
</evidence>
<keyword evidence="2" id="KW-1185">Reference proteome</keyword>
<protein>
    <submittedName>
        <fullName evidence="1">Uncharacterized protein</fullName>
    </submittedName>
</protein>
<organism evidence="1 2">
    <name type="scientific">Rhizopogon vinicolor AM-OR11-026</name>
    <dbReference type="NCBI Taxonomy" id="1314800"/>
    <lineage>
        <taxon>Eukaryota</taxon>
        <taxon>Fungi</taxon>
        <taxon>Dikarya</taxon>
        <taxon>Basidiomycota</taxon>
        <taxon>Agaricomycotina</taxon>
        <taxon>Agaricomycetes</taxon>
        <taxon>Agaricomycetidae</taxon>
        <taxon>Boletales</taxon>
        <taxon>Suillineae</taxon>
        <taxon>Rhizopogonaceae</taxon>
        <taxon>Rhizopogon</taxon>
    </lineage>
</organism>
<name>A0A1B7MQ42_9AGAM</name>
<dbReference type="EMBL" id="KV448575">
    <property type="protein sequence ID" value="OAX34720.1"/>
    <property type="molecule type" value="Genomic_DNA"/>
</dbReference>
<proteinExistence type="predicted"/>
<evidence type="ECO:0000313" key="2">
    <source>
        <dbReference type="Proteomes" id="UP000092154"/>
    </source>
</evidence>
<dbReference type="AlphaFoldDB" id="A0A1B7MQ42"/>
<sequence>MDSFGREAQLALRRDGEELLRIESTIDSLQAEIEIQQERLSIGIHYQICRCWREVAEATSELWSSITSSTFIWLGLREEHALTIIPRAVFPKIARHIGGQLDGNPR</sequence>
<dbReference type="Proteomes" id="UP000092154">
    <property type="component" value="Unassembled WGS sequence"/>
</dbReference>
<dbReference type="InParanoid" id="A0A1B7MQ42"/>
<accession>A0A1B7MQ42</accession>
<reference evidence="1 2" key="1">
    <citation type="submission" date="2016-06" db="EMBL/GenBank/DDBJ databases">
        <title>Comparative genomics of the ectomycorrhizal sister species Rhizopogon vinicolor and Rhizopogon vesiculosus (Basidiomycota: Boletales) reveals a divergence of the mating type B locus.</title>
        <authorList>
            <consortium name="DOE Joint Genome Institute"/>
            <person name="Mujic A.B."/>
            <person name="Kuo A."/>
            <person name="Tritt A."/>
            <person name="Lipzen A."/>
            <person name="Chen C."/>
            <person name="Johnson J."/>
            <person name="Sharma A."/>
            <person name="Barry K."/>
            <person name="Grigoriev I.V."/>
            <person name="Spatafora J.W."/>
        </authorList>
    </citation>
    <scope>NUCLEOTIDE SEQUENCE [LARGE SCALE GENOMIC DNA]</scope>
    <source>
        <strain evidence="1 2">AM-OR11-026</strain>
    </source>
</reference>